<gene>
    <name evidence="2" type="ORF">ARMOST_08068</name>
</gene>
<keyword evidence="3" id="KW-1185">Reference proteome</keyword>
<feature type="compositionally biased region" description="Polar residues" evidence="1">
    <location>
        <begin position="334"/>
        <end position="347"/>
    </location>
</feature>
<proteinExistence type="predicted"/>
<evidence type="ECO:0000313" key="2">
    <source>
        <dbReference type="EMBL" id="SJL04698.1"/>
    </source>
</evidence>
<dbReference type="EMBL" id="FUEG01000005">
    <property type="protein sequence ID" value="SJL04698.1"/>
    <property type="molecule type" value="Genomic_DNA"/>
</dbReference>
<protein>
    <submittedName>
        <fullName evidence="2">Uncharacterized protein</fullName>
    </submittedName>
</protein>
<evidence type="ECO:0000256" key="1">
    <source>
        <dbReference type="SAM" id="MobiDB-lite"/>
    </source>
</evidence>
<feature type="region of interest" description="Disordered" evidence="1">
    <location>
        <begin position="1"/>
        <end position="25"/>
    </location>
</feature>
<accession>A0A284R7J5</accession>
<feature type="compositionally biased region" description="Polar residues" evidence="1">
    <location>
        <begin position="12"/>
        <end position="24"/>
    </location>
</feature>
<dbReference type="AlphaFoldDB" id="A0A284R7J5"/>
<reference evidence="3" key="1">
    <citation type="journal article" date="2017" name="Nat. Ecol. Evol.">
        <title>Genome expansion and lineage-specific genetic innovations in the forest pathogenic fungi Armillaria.</title>
        <authorList>
            <person name="Sipos G."/>
            <person name="Prasanna A.N."/>
            <person name="Walter M.C."/>
            <person name="O'Connor E."/>
            <person name="Balint B."/>
            <person name="Krizsan K."/>
            <person name="Kiss B."/>
            <person name="Hess J."/>
            <person name="Varga T."/>
            <person name="Slot J."/>
            <person name="Riley R."/>
            <person name="Boka B."/>
            <person name="Rigling D."/>
            <person name="Barry K."/>
            <person name="Lee J."/>
            <person name="Mihaltcheva S."/>
            <person name="LaButti K."/>
            <person name="Lipzen A."/>
            <person name="Waldron R."/>
            <person name="Moloney N.M."/>
            <person name="Sperisen C."/>
            <person name="Kredics L."/>
            <person name="Vagvoelgyi C."/>
            <person name="Patrignani A."/>
            <person name="Fitzpatrick D."/>
            <person name="Nagy I."/>
            <person name="Doyle S."/>
            <person name="Anderson J.B."/>
            <person name="Grigoriev I.V."/>
            <person name="Gueldener U."/>
            <person name="Muensterkoetter M."/>
            <person name="Nagy L.G."/>
        </authorList>
    </citation>
    <scope>NUCLEOTIDE SEQUENCE [LARGE SCALE GENOMIC DNA]</scope>
    <source>
        <strain evidence="3">C18/9</strain>
    </source>
</reference>
<name>A0A284R7J5_ARMOS</name>
<feature type="region of interest" description="Disordered" evidence="1">
    <location>
        <begin position="334"/>
        <end position="374"/>
    </location>
</feature>
<organism evidence="2 3">
    <name type="scientific">Armillaria ostoyae</name>
    <name type="common">Armillaria root rot fungus</name>
    <dbReference type="NCBI Taxonomy" id="47428"/>
    <lineage>
        <taxon>Eukaryota</taxon>
        <taxon>Fungi</taxon>
        <taxon>Dikarya</taxon>
        <taxon>Basidiomycota</taxon>
        <taxon>Agaricomycotina</taxon>
        <taxon>Agaricomycetes</taxon>
        <taxon>Agaricomycetidae</taxon>
        <taxon>Agaricales</taxon>
        <taxon>Marasmiineae</taxon>
        <taxon>Physalacriaceae</taxon>
        <taxon>Armillaria</taxon>
    </lineage>
</organism>
<evidence type="ECO:0000313" key="3">
    <source>
        <dbReference type="Proteomes" id="UP000219338"/>
    </source>
</evidence>
<sequence length="946" mass="107581">MASDPGYIMSAERSSQAGPSNQGSAKPLHLCKAIVTTDDRIFLAFAADDLAPIPETGRADPSKLTSDRFPTDPILYLGRGWWINSIPYQAFVPIDTYAACRCRLLHCLNYTRASMPLEMRGDRWGHALLSWPDPARYGYRRGHVESQKLTGMLVRSRAAFMLVLAEIAFNAALQPDFWDEVVSAHFETHVTNLFKESWIAWDGEGFQHEGAKCFNPQGMQHIRVFIDVAFCDFPGAFEKMIAAGIPLWLAWGTVHVCAAGRYPMVQYTPSFSEVSQALVKKVEPRAPTRLYKRIAMGLHALPDASLFYPLDPEVAPWESFGGGWGTDELMQSEPVQVSTSADASSANAPDGTWGTDETMKPDEVQPPWSDAPPAVLEPVQGPQILYEPVGKMEKHHCQRLGEKWQDFFYHRKERDELYKKVETEESRQKRLQREVHAAKFKMPGSKGALVEDVWMQYMDTQRRYDLFRHEWDLNEELDPTASVESEERDDDKFYFVLDQGPRILGQESENLPPEDGVPQDLGHCILAQESVNLQPEKLSTATLEGVLYRIHGLQLPVSQPSETPLTHVETQKALQCKSSLSCQNTARDDYEPTSERQLSALQNGLVSRGTVPHSFPAEWSDLEPSSPNYLARLRNKRLTVSRVRVTNQKEDIYRISDGQESEYELIVGRATAVLVCLRQVKRITLDEVAEHLCTWGIKFSTCRRVRHEDWAPRTTLRASERIPYRVKGFQLTRDDYMSYVGRRKQLFRNNKVLQAALKHGGVPWQLAMEEAPEDFVTSGPSSRVMEVGGCYKTEDGDDLWDEMLTDDQMEVICRVYKVERAEDAGKSDKRGDSRSQLTEHVSWFPKDASWRGSGLDVGFWSADAKSWYQRRVAKYLGGEFKCENQTEWKKSLKLWREAPKVTDTLEQLSHAFLERHLLRGCRFHADLSVCLNANDVLQNCGLIIVR</sequence>
<dbReference type="Proteomes" id="UP000219338">
    <property type="component" value="Unassembled WGS sequence"/>
</dbReference>
<dbReference type="OrthoDB" id="3237250at2759"/>
<dbReference type="STRING" id="47428.A0A284R7J5"/>